<dbReference type="PANTHER" id="PTHR34962:SF3">
    <property type="entry name" value="ABC SUBFAMILY C PROTEIN"/>
    <property type="match status" value="1"/>
</dbReference>
<accession>A0A1D1YIF2</accession>
<feature type="region of interest" description="Disordered" evidence="1">
    <location>
        <begin position="23"/>
        <end position="98"/>
    </location>
</feature>
<dbReference type="EMBL" id="GDJX01013520">
    <property type="protein sequence ID" value="JAT54416.1"/>
    <property type="molecule type" value="Transcribed_RNA"/>
</dbReference>
<feature type="compositionally biased region" description="Pro residues" evidence="1">
    <location>
        <begin position="72"/>
        <end position="84"/>
    </location>
</feature>
<organism evidence="2">
    <name type="scientific">Anthurium amnicola</name>
    <dbReference type="NCBI Taxonomy" id="1678845"/>
    <lineage>
        <taxon>Eukaryota</taxon>
        <taxon>Viridiplantae</taxon>
        <taxon>Streptophyta</taxon>
        <taxon>Embryophyta</taxon>
        <taxon>Tracheophyta</taxon>
        <taxon>Spermatophyta</taxon>
        <taxon>Magnoliopsida</taxon>
        <taxon>Liliopsida</taxon>
        <taxon>Araceae</taxon>
        <taxon>Pothoideae</taxon>
        <taxon>Potheae</taxon>
        <taxon>Anthurium</taxon>
    </lineage>
</organism>
<feature type="compositionally biased region" description="Low complexity" evidence="1">
    <location>
        <begin position="30"/>
        <end position="55"/>
    </location>
</feature>
<feature type="region of interest" description="Disordered" evidence="1">
    <location>
        <begin position="189"/>
        <end position="215"/>
    </location>
</feature>
<feature type="compositionally biased region" description="Polar residues" evidence="1">
    <location>
        <begin position="412"/>
        <end position="430"/>
    </location>
</feature>
<gene>
    <name evidence="2" type="ORF">g.48001</name>
</gene>
<feature type="compositionally biased region" description="Polar residues" evidence="1">
    <location>
        <begin position="438"/>
        <end position="450"/>
    </location>
</feature>
<feature type="region of interest" description="Disordered" evidence="1">
    <location>
        <begin position="384"/>
        <end position="466"/>
    </location>
</feature>
<reference evidence="2" key="1">
    <citation type="submission" date="2015-07" db="EMBL/GenBank/DDBJ databases">
        <title>Transcriptome Assembly of Anthurium amnicola.</title>
        <authorList>
            <person name="Suzuki J."/>
        </authorList>
    </citation>
    <scope>NUCLEOTIDE SEQUENCE</scope>
</reference>
<feature type="compositionally biased region" description="Low complexity" evidence="1">
    <location>
        <begin position="189"/>
        <end position="201"/>
    </location>
</feature>
<evidence type="ECO:0000313" key="2">
    <source>
        <dbReference type="EMBL" id="JAT54416.1"/>
    </source>
</evidence>
<evidence type="ECO:0000256" key="1">
    <source>
        <dbReference type="SAM" id="MobiDB-lite"/>
    </source>
</evidence>
<sequence>MVVPAAEASPFSSCSRFPGTFFRASPLPLRSRGTASPRAPRAAAPTLASLSSLRPPSRRANHLRPKLLRTLTPPPPPLPVPEAPQAPVGGSGGETGRALAEEGDHRDLQLPLLPPSDAVPADGHAFVLEEGESALVVRHRVGYPRPFHQRDVPRLLLQLSVYLVGLVAVQTVCAVWLFGGTNFGDGRSGDAATSAATGRAAPGKGEQAGPEVAEHEPEFGRMVSAIQAMAREARAAEAREASEKDDVSASRGDIMDEVNRRLGRRKKRMPRVHVDAKALRGDGGKSYRTPPKGFNGSKYYAAATRDPGKGESQLIGLDSDFREPPQLHALRKSKAHGYKGPEEETASSRDLLFSDFKNSQAFGNLNGSDQGNIKKSSSACSAGIDRSLNNPMPQDLVEDGSPFGEGFHCKQTDISSNSSGRVSETKNTGLPHSRSFLGKTSSTNRGSYTGTVPDKKTEDRHLDEKAEDSRSDAINKLWWLKLPHVLAIFLHRGSNRNEFKGLYSLKLESSSEEGSRSYTIVFEDRVDATNFCYLLESFFENLDDFFADIVPLSIQEVHDAVESRTLKVIAVRRGQLQLYAGQPLAEAEMQLRSMLD</sequence>
<dbReference type="AlphaFoldDB" id="A0A1D1YIF2"/>
<proteinExistence type="predicted"/>
<feature type="compositionally biased region" description="Basic and acidic residues" evidence="1">
    <location>
        <begin position="453"/>
        <end position="466"/>
    </location>
</feature>
<dbReference type="PANTHER" id="PTHR34962">
    <property type="entry name" value="EMBRYO DEFECTIVE 1703-RELATED"/>
    <property type="match status" value="1"/>
</dbReference>
<protein>
    <submittedName>
        <fullName evidence="2">Uncharacterized protein</fullName>
    </submittedName>
</protein>
<name>A0A1D1YIF2_9ARAE</name>
<feature type="compositionally biased region" description="Basic residues" evidence="1">
    <location>
        <begin position="56"/>
        <end position="67"/>
    </location>
</feature>